<dbReference type="PATRIC" id="fig|39777.7.peg.1274"/>
<evidence type="ECO:0000313" key="1">
    <source>
        <dbReference type="EMBL" id="KXA63669.1"/>
    </source>
</evidence>
<protein>
    <submittedName>
        <fullName evidence="1">Uncharacterized protein</fullName>
    </submittedName>
</protein>
<dbReference type="EMBL" id="LRQT01000055">
    <property type="protein sequence ID" value="KXA63669.1"/>
    <property type="molecule type" value="Genomic_DNA"/>
</dbReference>
<comment type="caution">
    <text evidence="1">The sequence shown here is derived from an EMBL/GenBank/DDBJ whole genome shotgun (WGS) entry which is preliminary data.</text>
</comment>
<proteinExistence type="predicted"/>
<dbReference type="Proteomes" id="UP000070226">
    <property type="component" value="Unassembled WGS sequence"/>
</dbReference>
<organism evidence="1">
    <name type="scientific">Veillonella atypica</name>
    <dbReference type="NCBI Taxonomy" id="39777"/>
    <lineage>
        <taxon>Bacteria</taxon>
        <taxon>Bacillati</taxon>
        <taxon>Bacillota</taxon>
        <taxon>Negativicutes</taxon>
        <taxon>Veillonellales</taxon>
        <taxon>Veillonellaceae</taxon>
        <taxon>Veillonella</taxon>
    </lineage>
</organism>
<gene>
    <name evidence="1" type="ORF">HMPREF3233_01309</name>
</gene>
<name>A0A133S425_9FIRM</name>
<accession>A0A133S425</accession>
<evidence type="ECO:0000313" key="2">
    <source>
        <dbReference type="Proteomes" id="UP000070226"/>
    </source>
</evidence>
<dbReference type="AlphaFoldDB" id="A0A133S425"/>
<reference evidence="1 2" key="1">
    <citation type="submission" date="2016-01" db="EMBL/GenBank/DDBJ databases">
        <authorList>
            <person name="Oliw E.H."/>
        </authorList>
    </citation>
    <scope>NUCLEOTIDE SEQUENCE [LARGE SCALE GENOMIC DNA]</scope>
    <source>
        <strain evidence="1 2">CMW7756B</strain>
    </source>
</reference>
<sequence>MGIVKVYNPFLCNNIIHTKNKATPNKRCRRLKPYRIFLCTILLQIKTV</sequence>